<reference evidence="2" key="1">
    <citation type="submission" date="2020-09" db="EMBL/GenBank/DDBJ databases">
        <title>Genome-Enabled Discovery of Anthraquinone Biosynthesis in Senna tora.</title>
        <authorList>
            <person name="Kang S.-H."/>
            <person name="Pandey R.P."/>
            <person name="Lee C.-M."/>
            <person name="Sim J.-S."/>
            <person name="Jeong J.-T."/>
            <person name="Choi B.-S."/>
            <person name="Jung M."/>
            <person name="Ginzburg D."/>
            <person name="Zhao K."/>
            <person name="Won S.Y."/>
            <person name="Oh T.-J."/>
            <person name="Yu Y."/>
            <person name="Kim N.-H."/>
            <person name="Lee O.R."/>
            <person name="Lee T.-H."/>
            <person name="Bashyal P."/>
            <person name="Kim T.-S."/>
            <person name="Lee W.-H."/>
            <person name="Kawkins C."/>
            <person name="Kim C.-K."/>
            <person name="Kim J.S."/>
            <person name="Ahn B.O."/>
            <person name="Rhee S.Y."/>
            <person name="Sohng J.K."/>
        </authorList>
    </citation>
    <scope>NUCLEOTIDE SEQUENCE</scope>
    <source>
        <tissue evidence="2">Leaf</tissue>
    </source>
</reference>
<dbReference type="Gene3D" id="3.80.10.10">
    <property type="entry name" value="Ribonuclease Inhibitor"/>
    <property type="match status" value="1"/>
</dbReference>
<evidence type="ECO:0000256" key="1">
    <source>
        <dbReference type="SAM" id="MobiDB-lite"/>
    </source>
</evidence>
<dbReference type="PANTHER" id="PTHR11017">
    <property type="entry name" value="LEUCINE-RICH REPEAT-CONTAINING PROTEIN"/>
    <property type="match status" value="1"/>
</dbReference>
<accession>A0A834TCD8</accession>
<evidence type="ECO:0000313" key="3">
    <source>
        <dbReference type="Proteomes" id="UP000634136"/>
    </source>
</evidence>
<feature type="region of interest" description="Disordered" evidence="1">
    <location>
        <begin position="39"/>
        <end position="98"/>
    </location>
</feature>
<feature type="region of interest" description="Disordered" evidence="1">
    <location>
        <begin position="359"/>
        <end position="419"/>
    </location>
</feature>
<organism evidence="2 3">
    <name type="scientific">Senna tora</name>
    <dbReference type="NCBI Taxonomy" id="362788"/>
    <lineage>
        <taxon>Eukaryota</taxon>
        <taxon>Viridiplantae</taxon>
        <taxon>Streptophyta</taxon>
        <taxon>Embryophyta</taxon>
        <taxon>Tracheophyta</taxon>
        <taxon>Spermatophyta</taxon>
        <taxon>Magnoliopsida</taxon>
        <taxon>eudicotyledons</taxon>
        <taxon>Gunneridae</taxon>
        <taxon>Pentapetalae</taxon>
        <taxon>rosids</taxon>
        <taxon>fabids</taxon>
        <taxon>Fabales</taxon>
        <taxon>Fabaceae</taxon>
        <taxon>Caesalpinioideae</taxon>
        <taxon>Cassia clade</taxon>
        <taxon>Senna</taxon>
    </lineage>
</organism>
<dbReference type="AlphaFoldDB" id="A0A834TCD8"/>
<feature type="compositionally biased region" description="Polar residues" evidence="1">
    <location>
        <begin position="88"/>
        <end position="97"/>
    </location>
</feature>
<dbReference type="InterPro" id="IPR032675">
    <property type="entry name" value="LRR_dom_sf"/>
</dbReference>
<name>A0A834TCD8_9FABA</name>
<gene>
    <name evidence="2" type="ORF">G2W53_028453</name>
</gene>
<dbReference type="EMBL" id="JAAIUW010000009">
    <property type="protein sequence ID" value="KAF7814484.1"/>
    <property type="molecule type" value="Genomic_DNA"/>
</dbReference>
<comment type="caution">
    <text evidence="2">The sequence shown here is derived from an EMBL/GenBank/DDBJ whole genome shotgun (WGS) entry which is preliminary data.</text>
</comment>
<evidence type="ECO:0000313" key="2">
    <source>
        <dbReference type="EMBL" id="KAF7814484.1"/>
    </source>
</evidence>
<dbReference type="SUPFAM" id="SSF52058">
    <property type="entry name" value="L domain-like"/>
    <property type="match status" value="1"/>
</dbReference>
<dbReference type="GO" id="GO:0006952">
    <property type="term" value="P:defense response"/>
    <property type="evidence" value="ECO:0007669"/>
    <property type="project" value="InterPro"/>
</dbReference>
<dbReference type="Proteomes" id="UP000634136">
    <property type="component" value="Unassembled WGS sequence"/>
</dbReference>
<sequence length="419" mass="48120">MLRSKMVFIILKPTPPQKDQSIFEYSPFPELPVVCPQIQDTALQPQQIDDPPQILPDPDPNLQPNQTLDSARPLQVYSRRKVPPPTSEPVQSSSSELQDVEGTETIQSIILDKLKSVGVLSLNPQVFARMHKLKFLKLTRDLRLAETDFVDLRDGLGYLPDELRLLHWHGYPQKSLPMTFSAEYLVELDLSWSKVEKLWDWDEVKLYLSGIPFKELPIGCLRKLECLNLVDCKSLTHLPSNCVELRSLRQLYVTTCIKLVSLPLLPLSIEQVMAELCISLETVQLTSINGDPLNRNMVHIFLGNNDDEMFTLDDRCSEMINERIEESRRSSHSITYIPKLSFHFLTGTGKCGVNPIYANEEKEEDEDSMVEEDIDDDSEKNEEDHEGFEEDIDDSEENEEDEDFEEDEIEAFPPTKRLK</sequence>
<dbReference type="PANTHER" id="PTHR11017:SF479">
    <property type="entry name" value="DISEASE RESISTANCE PROTEIN (TIR-NBS-LRR CLASS) FAMILY"/>
    <property type="match status" value="1"/>
</dbReference>
<dbReference type="OrthoDB" id="1397799at2759"/>
<dbReference type="InterPro" id="IPR044974">
    <property type="entry name" value="Disease_R_plants"/>
</dbReference>
<feature type="compositionally biased region" description="Acidic residues" evidence="1">
    <location>
        <begin position="361"/>
        <end position="410"/>
    </location>
</feature>
<proteinExistence type="predicted"/>
<protein>
    <submittedName>
        <fullName evidence="2">Disease resistance-like protein DSC1 isoform X1</fullName>
    </submittedName>
</protein>
<keyword evidence="3" id="KW-1185">Reference proteome</keyword>